<feature type="domain" description="Enoyl reductase (ER)" evidence="3">
    <location>
        <begin position="12"/>
        <end position="351"/>
    </location>
</feature>
<comment type="similarity">
    <text evidence="1">Belongs to the zinc-containing alcohol dehydrogenase family.</text>
</comment>
<dbReference type="CDD" id="cd08249">
    <property type="entry name" value="enoyl_reductase_like"/>
    <property type="match status" value="1"/>
</dbReference>
<dbReference type="STRING" id="694573.A0A194UPV5"/>
<evidence type="ECO:0000313" key="4">
    <source>
        <dbReference type="EMBL" id="KUI53673.1"/>
    </source>
</evidence>
<proteinExistence type="inferred from homology"/>
<reference evidence="5" key="1">
    <citation type="submission" date="2014-12" db="EMBL/GenBank/DDBJ databases">
        <title>Genome Sequence of Valsa Canker Pathogens Uncovers a Specific Adaption of Colonization on Woody Bark.</title>
        <authorList>
            <person name="Yin Z."/>
            <person name="Liu H."/>
            <person name="Gao X."/>
            <person name="Li Z."/>
            <person name="Song N."/>
            <person name="Ke X."/>
            <person name="Dai Q."/>
            <person name="Wu Y."/>
            <person name="Sun Y."/>
            <person name="Xu J.-R."/>
            <person name="Kang Z.K."/>
            <person name="Wang L."/>
            <person name="Huang L."/>
        </authorList>
    </citation>
    <scope>NUCLEOTIDE SEQUENCE [LARGE SCALE GENOMIC DNA]</scope>
    <source>
        <strain evidence="5">SXYL134</strain>
    </source>
</reference>
<dbReference type="SMART" id="SM00829">
    <property type="entry name" value="PKS_ER"/>
    <property type="match status" value="1"/>
</dbReference>
<dbReference type="PANTHER" id="PTHR45348">
    <property type="entry name" value="HYPOTHETICAL OXIDOREDUCTASE (EUROFUNG)"/>
    <property type="match status" value="1"/>
</dbReference>
<dbReference type="InterPro" id="IPR020843">
    <property type="entry name" value="ER"/>
</dbReference>
<dbReference type="AlphaFoldDB" id="A0A194UPV5"/>
<dbReference type="Pfam" id="PF00107">
    <property type="entry name" value="ADH_zinc_N"/>
    <property type="match status" value="1"/>
</dbReference>
<dbReference type="InterPro" id="IPR036291">
    <property type="entry name" value="NAD(P)-bd_dom_sf"/>
</dbReference>
<gene>
    <name evidence="4" type="ORF">VP1G_01128</name>
</gene>
<dbReference type="Gene3D" id="3.90.180.10">
    <property type="entry name" value="Medium-chain alcohol dehydrogenases, catalytic domain"/>
    <property type="match status" value="1"/>
</dbReference>
<protein>
    <submittedName>
        <fullName evidence="4">Protein TOXD</fullName>
    </submittedName>
</protein>
<evidence type="ECO:0000313" key="5">
    <source>
        <dbReference type="Proteomes" id="UP000078576"/>
    </source>
</evidence>
<dbReference type="PANTHER" id="PTHR45348:SF2">
    <property type="entry name" value="ZINC-TYPE ALCOHOL DEHYDROGENASE-LIKE PROTEIN C2E1P3.01"/>
    <property type="match status" value="1"/>
</dbReference>
<dbReference type="SUPFAM" id="SSF50129">
    <property type="entry name" value="GroES-like"/>
    <property type="match status" value="1"/>
</dbReference>
<evidence type="ECO:0000256" key="1">
    <source>
        <dbReference type="ARBA" id="ARBA00008072"/>
    </source>
</evidence>
<accession>A0A194UPV5</accession>
<organism evidence="4 5">
    <name type="scientific">Cytospora mali</name>
    <name type="common">Apple Valsa canker fungus</name>
    <name type="synonym">Valsa mali</name>
    <dbReference type="NCBI Taxonomy" id="578113"/>
    <lineage>
        <taxon>Eukaryota</taxon>
        <taxon>Fungi</taxon>
        <taxon>Dikarya</taxon>
        <taxon>Ascomycota</taxon>
        <taxon>Pezizomycotina</taxon>
        <taxon>Sordariomycetes</taxon>
        <taxon>Sordariomycetidae</taxon>
        <taxon>Diaporthales</taxon>
        <taxon>Cytosporaceae</taxon>
        <taxon>Cytospora</taxon>
    </lineage>
</organism>
<dbReference type="SUPFAM" id="SSF51735">
    <property type="entry name" value="NAD(P)-binding Rossmann-fold domains"/>
    <property type="match status" value="1"/>
</dbReference>
<dbReference type="EMBL" id="KN714670">
    <property type="protein sequence ID" value="KUI53673.1"/>
    <property type="molecule type" value="Genomic_DNA"/>
</dbReference>
<dbReference type="InterPro" id="IPR047122">
    <property type="entry name" value="Trans-enoyl_RdTase-like"/>
</dbReference>
<dbReference type="Proteomes" id="UP000078576">
    <property type="component" value="Unassembled WGS sequence"/>
</dbReference>
<dbReference type="InterPro" id="IPR013154">
    <property type="entry name" value="ADH-like_N"/>
</dbReference>
<sequence>MSTMKALVTQEGHKVAVQEIATPKPAEGEILVKVSYVAQNPTDWKAASSAPPGLIVGCDFAGTVADPNGSSWKEGQRVAGFVQGTSKNGIAPNPVRGVFAEYCVIESSLVFAVPDGVADQQAAAVPLAFATAVQATVQRLQLPEPSSPATSAFPFLVNGGTSSVGYYAVQLGKLAGLYVIATGSKRNHELLKSLGADAVVDYNDADWPEQVREITHDGLQHAFDCISEKGTPQAISRAMSPTKGGHIVGILPLRNIQEEGLENKKVRLESTIVYTVFERPLQYGAFNNCGRDKPTPEDKAVWEKYLSMLPGLLSSGKLKPNRVRERGGLQDILAGFKEQEEGKVSAEKLVYRIA</sequence>
<keyword evidence="5" id="KW-1185">Reference proteome</keyword>
<evidence type="ECO:0000256" key="2">
    <source>
        <dbReference type="ARBA" id="ARBA00023002"/>
    </source>
</evidence>
<dbReference type="InterPro" id="IPR011032">
    <property type="entry name" value="GroES-like_sf"/>
</dbReference>
<dbReference type="Gene3D" id="3.40.50.720">
    <property type="entry name" value="NAD(P)-binding Rossmann-like Domain"/>
    <property type="match status" value="1"/>
</dbReference>
<dbReference type="OrthoDB" id="9992527at2759"/>
<dbReference type="GO" id="GO:0016651">
    <property type="term" value="F:oxidoreductase activity, acting on NAD(P)H"/>
    <property type="evidence" value="ECO:0007669"/>
    <property type="project" value="InterPro"/>
</dbReference>
<evidence type="ECO:0000259" key="3">
    <source>
        <dbReference type="SMART" id="SM00829"/>
    </source>
</evidence>
<dbReference type="Pfam" id="PF08240">
    <property type="entry name" value="ADH_N"/>
    <property type="match status" value="1"/>
</dbReference>
<keyword evidence="2" id="KW-0560">Oxidoreductase</keyword>
<dbReference type="InterPro" id="IPR013149">
    <property type="entry name" value="ADH-like_C"/>
</dbReference>
<name>A0A194UPV5_CYTMA</name>